<reference evidence="1 2" key="1">
    <citation type="journal article" date="2017" name="Genome Announc.">
        <title>Genome sequence of the saprophytic ascomycete Epicoccum nigrum ICMP 19927 strain isolated from New Zealand.</title>
        <authorList>
            <person name="Fokin M."/>
            <person name="Fleetwood D."/>
            <person name="Weir B.S."/>
            <person name="Villas-Boas S.G."/>
        </authorList>
    </citation>
    <scope>NUCLEOTIDE SEQUENCE [LARGE SCALE GENOMIC DNA]</scope>
    <source>
        <strain evidence="1 2">ICMP 19927</strain>
    </source>
</reference>
<name>A0A1Y2LTC2_EPING</name>
<dbReference type="InParanoid" id="A0A1Y2LTC2"/>
<dbReference type="Proteomes" id="UP000193240">
    <property type="component" value="Unassembled WGS sequence"/>
</dbReference>
<accession>A0A1Y2LTC2</accession>
<sequence length="109" mass="11941">MSLMRMSVVVCHMRVLDSYSDWLWTWTCAKPQDGKTKIGRRAFANRRLGISVLVWLGQAPRTALNSPGALAAGHEASVKREEKAAARGRCRSTIITEETHPSCASSAAL</sequence>
<dbReference type="EMBL" id="KZ107850">
    <property type="protein sequence ID" value="OSS46852.1"/>
    <property type="molecule type" value="Genomic_DNA"/>
</dbReference>
<keyword evidence="2" id="KW-1185">Reference proteome</keyword>
<evidence type="ECO:0000313" key="2">
    <source>
        <dbReference type="Proteomes" id="UP000193240"/>
    </source>
</evidence>
<proteinExistence type="predicted"/>
<dbReference type="AlphaFoldDB" id="A0A1Y2LTC2"/>
<organism evidence="1 2">
    <name type="scientific">Epicoccum nigrum</name>
    <name type="common">Soil fungus</name>
    <name type="synonym">Epicoccum purpurascens</name>
    <dbReference type="NCBI Taxonomy" id="105696"/>
    <lineage>
        <taxon>Eukaryota</taxon>
        <taxon>Fungi</taxon>
        <taxon>Dikarya</taxon>
        <taxon>Ascomycota</taxon>
        <taxon>Pezizomycotina</taxon>
        <taxon>Dothideomycetes</taxon>
        <taxon>Pleosporomycetidae</taxon>
        <taxon>Pleosporales</taxon>
        <taxon>Pleosporineae</taxon>
        <taxon>Didymellaceae</taxon>
        <taxon>Epicoccum</taxon>
    </lineage>
</organism>
<evidence type="ECO:0000313" key="1">
    <source>
        <dbReference type="EMBL" id="OSS46852.1"/>
    </source>
</evidence>
<gene>
    <name evidence="1" type="ORF">B5807_09042</name>
</gene>
<protein>
    <submittedName>
        <fullName evidence="1">Uncharacterized protein</fullName>
    </submittedName>
</protein>